<evidence type="ECO:0000313" key="1">
    <source>
        <dbReference type="EMBL" id="GAG39245.1"/>
    </source>
</evidence>
<organism evidence="1">
    <name type="scientific">marine sediment metagenome</name>
    <dbReference type="NCBI Taxonomy" id="412755"/>
    <lineage>
        <taxon>unclassified sequences</taxon>
        <taxon>metagenomes</taxon>
        <taxon>ecological metagenomes</taxon>
    </lineage>
</organism>
<comment type="caution">
    <text evidence="1">The sequence shown here is derived from an EMBL/GenBank/DDBJ whole genome shotgun (WGS) entry which is preliminary data.</text>
</comment>
<name>X0X875_9ZZZZ</name>
<accession>X0X875</accession>
<dbReference type="AlphaFoldDB" id="X0X875"/>
<protein>
    <submittedName>
        <fullName evidence="1">Uncharacterized protein</fullName>
    </submittedName>
</protein>
<gene>
    <name evidence="1" type="ORF">S01H1_65712</name>
</gene>
<sequence length="44" mass="5171">RDRAMAKIEAAEAGIRQEDYRAKPDWHNCNFCDFKTICPDSYAY</sequence>
<feature type="non-terminal residue" evidence="1">
    <location>
        <position position="1"/>
    </location>
</feature>
<proteinExistence type="predicted"/>
<dbReference type="EMBL" id="BARS01043400">
    <property type="protein sequence ID" value="GAG39245.1"/>
    <property type="molecule type" value="Genomic_DNA"/>
</dbReference>
<reference evidence="1" key="1">
    <citation type="journal article" date="2014" name="Front. Microbiol.">
        <title>High frequency of phylogenetically diverse reductive dehalogenase-homologous genes in deep subseafloor sedimentary metagenomes.</title>
        <authorList>
            <person name="Kawai M."/>
            <person name="Futagami T."/>
            <person name="Toyoda A."/>
            <person name="Takaki Y."/>
            <person name="Nishi S."/>
            <person name="Hori S."/>
            <person name="Arai W."/>
            <person name="Tsubouchi T."/>
            <person name="Morono Y."/>
            <person name="Uchiyama I."/>
            <person name="Ito T."/>
            <person name="Fujiyama A."/>
            <person name="Inagaki F."/>
            <person name="Takami H."/>
        </authorList>
    </citation>
    <scope>NUCLEOTIDE SEQUENCE</scope>
    <source>
        <strain evidence="1">Expedition CK06-06</strain>
    </source>
</reference>